<reference evidence="2" key="1">
    <citation type="submission" date="2022-11" db="UniProtKB">
        <authorList>
            <consortium name="WormBaseParasite"/>
        </authorList>
    </citation>
    <scope>IDENTIFICATION</scope>
</reference>
<evidence type="ECO:0000313" key="2">
    <source>
        <dbReference type="WBParaSite" id="PSAMB.scaffold2587size22380.g18512.t1"/>
    </source>
</evidence>
<keyword evidence="1" id="KW-1185">Reference proteome</keyword>
<name>A0A914VVW1_9BILA</name>
<protein>
    <submittedName>
        <fullName evidence="2">MULE transposase domain-containing protein</fullName>
    </submittedName>
</protein>
<accession>A0A914VVW1</accession>
<proteinExistence type="predicted"/>
<dbReference type="Proteomes" id="UP000887566">
    <property type="component" value="Unplaced"/>
</dbReference>
<organism evidence="1 2">
    <name type="scientific">Plectus sambesii</name>
    <dbReference type="NCBI Taxonomy" id="2011161"/>
    <lineage>
        <taxon>Eukaryota</taxon>
        <taxon>Metazoa</taxon>
        <taxon>Ecdysozoa</taxon>
        <taxon>Nematoda</taxon>
        <taxon>Chromadorea</taxon>
        <taxon>Plectida</taxon>
        <taxon>Plectina</taxon>
        <taxon>Plectoidea</taxon>
        <taxon>Plectidae</taxon>
        <taxon>Plectus</taxon>
    </lineage>
</organism>
<evidence type="ECO:0000313" key="1">
    <source>
        <dbReference type="Proteomes" id="UP000887566"/>
    </source>
</evidence>
<dbReference type="AlphaFoldDB" id="A0A914VVW1"/>
<sequence>MKKSDAHILLWNHFDNALCRTTNSAEGWHSGLKSAWTGVNPKLNSYMDWLIKAHDEHVTRIVQLDADAPLKRRDPRYVKLDENIARAKHRFQVREANEMANFSPDMTQIILRHLRYVSCLFGYAQWSDADTMDASLSEPTVNAKQIDADLVVDDLPDEEETTTAIDPT</sequence>
<dbReference type="WBParaSite" id="PSAMB.scaffold2587size22380.g18512.t1">
    <property type="protein sequence ID" value="PSAMB.scaffold2587size22380.g18512.t1"/>
    <property type="gene ID" value="PSAMB.scaffold2587size22380.g18512"/>
</dbReference>